<gene>
    <name evidence="4" type="ORF">niasHT_015580</name>
</gene>
<keyword evidence="5" id="KW-1185">Reference proteome</keyword>
<evidence type="ECO:0000256" key="3">
    <source>
        <dbReference type="SAM" id="SignalP"/>
    </source>
</evidence>
<evidence type="ECO:0000313" key="5">
    <source>
        <dbReference type="Proteomes" id="UP001620626"/>
    </source>
</evidence>
<evidence type="ECO:0000256" key="2">
    <source>
        <dbReference type="SAM" id="Phobius"/>
    </source>
</evidence>
<keyword evidence="2" id="KW-1133">Transmembrane helix</keyword>
<feature type="region of interest" description="Disordered" evidence="1">
    <location>
        <begin position="262"/>
        <end position="306"/>
    </location>
</feature>
<feature type="signal peptide" evidence="3">
    <location>
        <begin position="1"/>
        <end position="27"/>
    </location>
</feature>
<keyword evidence="2" id="KW-0472">Membrane</keyword>
<protein>
    <recommendedName>
        <fullName evidence="6">Transmembrane protein</fullName>
    </recommendedName>
</protein>
<evidence type="ECO:0000313" key="4">
    <source>
        <dbReference type="EMBL" id="KAL3112874.1"/>
    </source>
</evidence>
<dbReference type="Proteomes" id="UP001620626">
    <property type="component" value="Unassembled WGS sequence"/>
</dbReference>
<evidence type="ECO:0008006" key="6">
    <source>
        <dbReference type="Google" id="ProtNLM"/>
    </source>
</evidence>
<dbReference type="PANTHER" id="PTHR45703">
    <property type="entry name" value="DYNEIN HEAVY CHAIN"/>
    <property type="match status" value="1"/>
</dbReference>
<dbReference type="PANTHER" id="PTHR45703:SF22">
    <property type="entry name" value="DYNEIN CYTOPLASMIC 2 HEAVY CHAIN 1"/>
    <property type="match status" value="1"/>
</dbReference>
<evidence type="ECO:0000256" key="1">
    <source>
        <dbReference type="SAM" id="MobiDB-lite"/>
    </source>
</evidence>
<proteinExistence type="predicted"/>
<feature type="chain" id="PRO_5044760656" description="Transmembrane protein" evidence="3">
    <location>
        <begin position="28"/>
        <end position="306"/>
    </location>
</feature>
<keyword evidence="3" id="KW-0732">Signal</keyword>
<sequence length="306" mass="33302">MTALHFLLRESLFIWIIVAALLLNCHCFVPSNHQENMTISNENVTTAIEGEAKSDGNSSTVLIVVISLAFGLICCVCIVLVVVWLKCRQHKKRQKSSVTLQEAKGQQSQMPKITPIDADTVESTSCAMEMENVAEETEQQQHPTAEEEKENNSIDTVSSVDDDEMSSLRIIKVNAKLSDFQRLIVLQALRPDRLRAAMLRFTSKLLGIDSLSAATLDFASVHQRESVPHQPILLLIAPGSSADPSAELTEYAQREFAEGLAVVERGADEGGGRLGGKGRDELGGDDAKGTDEAEDGDKAVPETKAE</sequence>
<reference evidence="4 5" key="1">
    <citation type="submission" date="2024-10" db="EMBL/GenBank/DDBJ databases">
        <authorList>
            <person name="Kim D."/>
        </authorList>
    </citation>
    <scope>NUCLEOTIDE SEQUENCE [LARGE SCALE GENOMIC DNA]</scope>
    <source>
        <strain evidence="4">BH-2024</strain>
    </source>
</reference>
<dbReference type="InterPro" id="IPR026983">
    <property type="entry name" value="DHC"/>
</dbReference>
<feature type="transmembrane region" description="Helical" evidence="2">
    <location>
        <begin position="61"/>
        <end position="85"/>
    </location>
</feature>
<feature type="region of interest" description="Disordered" evidence="1">
    <location>
        <begin position="132"/>
        <end position="159"/>
    </location>
</feature>
<comment type="caution">
    <text evidence="4">The sequence shown here is derived from an EMBL/GenBank/DDBJ whole genome shotgun (WGS) entry which is preliminary data.</text>
</comment>
<accession>A0ABD2LCD5</accession>
<keyword evidence="2" id="KW-0812">Transmembrane</keyword>
<dbReference type="EMBL" id="JBICBT010000461">
    <property type="protein sequence ID" value="KAL3112874.1"/>
    <property type="molecule type" value="Genomic_DNA"/>
</dbReference>
<dbReference type="AlphaFoldDB" id="A0ABD2LCD5"/>
<feature type="compositionally biased region" description="Basic and acidic residues" evidence="1">
    <location>
        <begin position="265"/>
        <end position="306"/>
    </location>
</feature>
<organism evidence="4 5">
    <name type="scientific">Heterodera trifolii</name>
    <dbReference type="NCBI Taxonomy" id="157864"/>
    <lineage>
        <taxon>Eukaryota</taxon>
        <taxon>Metazoa</taxon>
        <taxon>Ecdysozoa</taxon>
        <taxon>Nematoda</taxon>
        <taxon>Chromadorea</taxon>
        <taxon>Rhabditida</taxon>
        <taxon>Tylenchina</taxon>
        <taxon>Tylenchomorpha</taxon>
        <taxon>Tylenchoidea</taxon>
        <taxon>Heteroderidae</taxon>
        <taxon>Heteroderinae</taxon>
        <taxon>Heterodera</taxon>
    </lineage>
</organism>
<name>A0ABD2LCD5_9BILA</name>